<dbReference type="PANTHER" id="PTHR32278:SF111">
    <property type="entry name" value="F-BOX PROTEIN PP2-B12-RELATED"/>
    <property type="match status" value="1"/>
</dbReference>
<dbReference type="Proteomes" id="UP000824120">
    <property type="component" value="Chromosome 12"/>
</dbReference>
<protein>
    <recommendedName>
        <fullName evidence="1">F-box domain-containing protein</fullName>
    </recommendedName>
</protein>
<evidence type="ECO:0000259" key="1">
    <source>
        <dbReference type="PROSITE" id="PS50181"/>
    </source>
</evidence>
<gene>
    <name evidence="2" type="ORF">H5410_062062</name>
</gene>
<dbReference type="InterPro" id="IPR001810">
    <property type="entry name" value="F-box_dom"/>
</dbReference>
<proteinExistence type="predicted"/>
<dbReference type="CDD" id="cd22162">
    <property type="entry name" value="F-box_AtSKIP3-like"/>
    <property type="match status" value="1"/>
</dbReference>
<evidence type="ECO:0000313" key="3">
    <source>
        <dbReference type="Proteomes" id="UP000824120"/>
    </source>
</evidence>
<dbReference type="PROSITE" id="PS50181">
    <property type="entry name" value="FBOX"/>
    <property type="match status" value="1"/>
</dbReference>
<keyword evidence="3" id="KW-1185">Reference proteome</keyword>
<dbReference type="SUPFAM" id="SSF81383">
    <property type="entry name" value="F-box domain"/>
    <property type="match status" value="1"/>
</dbReference>
<dbReference type="InterPro" id="IPR036047">
    <property type="entry name" value="F-box-like_dom_sf"/>
</dbReference>
<dbReference type="OrthoDB" id="1918565at2759"/>
<dbReference type="AlphaFoldDB" id="A0A9J5WB43"/>
<organism evidence="2 3">
    <name type="scientific">Solanum commersonii</name>
    <name type="common">Commerson's wild potato</name>
    <name type="synonym">Commerson's nightshade</name>
    <dbReference type="NCBI Taxonomy" id="4109"/>
    <lineage>
        <taxon>Eukaryota</taxon>
        <taxon>Viridiplantae</taxon>
        <taxon>Streptophyta</taxon>
        <taxon>Embryophyta</taxon>
        <taxon>Tracheophyta</taxon>
        <taxon>Spermatophyta</taxon>
        <taxon>Magnoliopsida</taxon>
        <taxon>eudicotyledons</taxon>
        <taxon>Gunneridae</taxon>
        <taxon>Pentapetalae</taxon>
        <taxon>asterids</taxon>
        <taxon>lamiids</taxon>
        <taxon>Solanales</taxon>
        <taxon>Solanaceae</taxon>
        <taxon>Solanoideae</taxon>
        <taxon>Solaneae</taxon>
        <taxon>Solanum</taxon>
    </lineage>
</organism>
<feature type="domain" description="F-box" evidence="1">
    <location>
        <begin position="6"/>
        <end position="52"/>
    </location>
</feature>
<dbReference type="PANTHER" id="PTHR32278">
    <property type="entry name" value="F-BOX DOMAIN-CONTAINING PROTEIN"/>
    <property type="match status" value="1"/>
</dbReference>
<comment type="caution">
    <text evidence="2">The sequence shown here is derived from an EMBL/GenBank/DDBJ whole genome shotgun (WGS) entry which is preliminary data.</text>
</comment>
<evidence type="ECO:0000313" key="2">
    <source>
        <dbReference type="EMBL" id="KAG5572296.1"/>
    </source>
</evidence>
<name>A0A9J5WB43_SOLCO</name>
<sequence length="195" mass="22697">MSIAPIDYLERLPEGCIIEIISKTTPSDAVKSTILSKEFKRVVESDLIWGRYLPFGYQEIVDRSEFPPICNTKKELFFSLCDSPILLDGGKLSFFLDKQSGKKCVMLSSRELMILECGKTYFWQWKKHPNSSHIYPKLEIRWKKEALDFETSYIVEESMESTRSTHHIHSDNEKELDCVTVSEQLLDYANNWIVD</sequence>
<reference evidence="2 3" key="1">
    <citation type="submission" date="2020-09" db="EMBL/GenBank/DDBJ databases">
        <title>De no assembly of potato wild relative species, Solanum commersonii.</title>
        <authorList>
            <person name="Cho K."/>
        </authorList>
    </citation>
    <scope>NUCLEOTIDE SEQUENCE [LARGE SCALE GENOMIC DNA]</scope>
    <source>
        <strain evidence="2">LZ3.2</strain>
        <tissue evidence="2">Leaf</tissue>
    </source>
</reference>
<dbReference type="EMBL" id="JACXVP010000012">
    <property type="protein sequence ID" value="KAG5572296.1"/>
    <property type="molecule type" value="Genomic_DNA"/>
</dbReference>
<accession>A0A9J5WB43</accession>